<comment type="caution">
    <text evidence="5">The sequence shown here is derived from an EMBL/GenBank/DDBJ whole genome shotgun (WGS) entry which is preliminary data.</text>
</comment>
<evidence type="ECO:0000256" key="3">
    <source>
        <dbReference type="PROSITE-ProRule" id="PRU01161"/>
    </source>
</evidence>
<dbReference type="SUPFAM" id="SSF52151">
    <property type="entry name" value="FabD/lysophospholipase-like"/>
    <property type="match status" value="1"/>
</dbReference>
<name>A0ABV0JIQ5_9CYAN</name>
<dbReference type="InterPro" id="IPR002641">
    <property type="entry name" value="PNPLA_dom"/>
</dbReference>
<organism evidence="5 6">
    <name type="scientific">Funiculus sociatus GB2-A5</name>
    <dbReference type="NCBI Taxonomy" id="2933946"/>
    <lineage>
        <taxon>Bacteria</taxon>
        <taxon>Bacillati</taxon>
        <taxon>Cyanobacteriota</taxon>
        <taxon>Cyanophyceae</taxon>
        <taxon>Coleofasciculales</taxon>
        <taxon>Coleofasciculaceae</taxon>
        <taxon>Funiculus</taxon>
    </lineage>
</organism>
<evidence type="ECO:0000259" key="4">
    <source>
        <dbReference type="PROSITE" id="PS51635"/>
    </source>
</evidence>
<keyword evidence="2 3" id="KW-0443">Lipid metabolism</keyword>
<evidence type="ECO:0000313" key="6">
    <source>
        <dbReference type="Proteomes" id="UP001442494"/>
    </source>
</evidence>
<dbReference type="RefSeq" id="WP_190420470.1">
    <property type="nucleotide sequence ID" value="NZ_JAMPKK010000003.1"/>
</dbReference>
<dbReference type="EMBL" id="JAMPKK010000003">
    <property type="protein sequence ID" value="MEP0863324.1"/>
    <property type="molecule type" value="Genomic_DNA"/>
</dbReference>
<feature type="short sequence motif" description="DGA/G" evidence="3">
    <location>
        <begin position="187"/>
        <end position="189"/>
    </location>
</feature>
<reference evidence="5 6" key="1">
    <citation type="submission" date="2022-04" db="EMBL/GenBank/DDBJ databases">
        <title>Positive selection, recombination, and allopatry shape intraspecific diversity of widespread and dominant cyanobacteria.</title>
        <authorList>
            <person name="Wei J."/>
            <person name="Shu W."/>
            <person name="Hu C."/>
        </authorList>
    </citation>
    <scope>NUCLEOTIDE SEQUENCE [LARGE SCALE GENOMIC DNA]</scope>
    <source>
        <strain evidence="5 6">GB2-A5</strain>
    </source>
</reference>
<accession>A0ABV0JIQ5</accession>
<dbReference type="NCBIfam" id="NF041079">
    <property type="entry name" value="CBASS_lipase"/>
    <property type="match status" value="1"/>
</dbReference>
<feature type="active site" description="Proton acceptor" evidence="3">
    <location>
        <position position="187"/>
    </location>
</feature>
<protein>
    <submittedName>
        <fullName evidence="5">Patatin-like phospholipase family protein</fullName>
    </submittedName>
</protein>
<proteinExistence type="inferred from homology"/>
<dbReference type="Proteomes" id="UP001442494">
    <property type="component" value="Unassembled WGS sequence"/>
</dbReference>
<sequence length="325" mass="36449">MSRLIKILSIDGGGIRGIIPAMILAKIEQITSKPIAELFHLIAGTSTGGILALGLTKPNGGGKPEHPAANLVRLYEKEGSRIFPQSNFTKLKNLQDEKYPSDGIESVLQEYFGETMIGEALTEILIPSYDIELRRPYFFKRTKAIKTPECHNFPMKKVARATSAAPTYFEPLKLEINDLTDYYALIDGGVFANNPAMCAYVQAKINYPDANDFLIVSIGTGELTTILPYEKVKDWGLLQWAQPIIHVTFDGVSDTVHYQLKQLLPPVRNQRRYYRFQTRLTERGDHMDDASKENIRALKLQAESIINDNEENLQMLSNQLLSAAS</sequence>
<feature type="active site" description="Nucleophile" evidence="3">
    <location>
        <position position="46"/>
    </location>
</feature>
<keyword evidence="3" id="KW-0378">Hydrolase</keyword>
<dbReference type="PANTHER" id="PTHR32176:SF92">
    <property type="entry name" value="XYLOSE ISOMERASE"/>
    <property type="match status" value="1"/>
</dbReference>
<comment type="similarity">
    <text evidence="1">Belongs to the patatin family.</text>
</comment>
<gene>
    <name evidence="5" type="ORF">NDI37_02440</name>
</gene>
<evidence type="ECO:0000256" key="2">
    <source>
        <dbReference type="ARBA" id="ARBA00023098"/>
    </source>
</evidence>
<dbReference type="PANTHER" id="PTHR32176">
    <property type="entry name" value="XYLOSE ISOMERASE"/>
    <property type="match status" value="1"/>
</dbReference>
<evidence type="ECO:0000313" key="5">
    <source>
        <dbReference type="EMBL" id="MEP0863324.1"/>
    </source>
</evidence>
<dbReference type="InterPro" id="IPR016035">
    <property type="entry name" value="Acyl_Trfase/lysoPLipase"/>
</dbReference>
<feature type="short sequence motif" description="GXGXXG" evidence="3">
    <location>
        <begin position="12"/>
        <end position="17"/>
    </location>
</feature>
<keyword evidence="3" id="KW-0442">Lipid degradation</keyword>
<dbReference type="Pfam" id="PF01734">
    <property type="entry name" value="Patatin"/>
    <property type="match status" value="1"/>
</dbReference>
<keyword evidence="6" id="KW-1185">Reference proteome</keyword>
<feature type="short sequence motif" description="GXSXG" evidence="3">
    <location>
        <begin position="44"/>
        <end position="48"/>
    </location>
</feature>
<evidence type="ECO:0000256" key="1">
    <source>
        <dbReference type="ARBA" id="ARBA00010240"/>
    </source>
</evidence>
<dbReference type="PROSITE" id="PS51635">
    <property type="entry name" value="PNPLA"/>
    <property type="match status" value="1"/>
</dbReference>
<dbReference type="Gene3D" id="3.40.1090.10">
    <property type="entry name" value="Cytosolic phospholipase A2 catalytic domain"/>
    <property type="match status" value="1"/>
</dbReference>
<feature type="domain" description="PNPLA" evidence="4">
    <location>
        <begin position="8"/>
        <end position="200"/>
    </location>
</feature>